<dbReference type="EMBL" id="VISO01000001">
    <property type="protein sequence ID" value="TVZ74769.1"/>
    <property type="molecule type" value="Genomic_DNA"/>
</dbReference>
<dbReference type="Proteomes" id="UP000319824">
    <property type="component" value="Unassembled WGS sequence"/>
</dbReference>
<reference evidence="1 2" key="1">
    <citation type="submission" date="2019-06" db="EMBL/GenBank/DDBJ databases">
        <title>Pac Bio to generate improved reference genome sequences for organisms with transposon mutant libraries (support for FEBA project).</title>
        <authorList>
            <person name="Blow M."/>
        </authorList>
    </citation>
    <scope>NUCLEOTIDE SEQUENCE [LARGE SCALE GENOMIC DNA]</scope>
    <source>
        <strain evidence="1 2">USDA 1844</strain>
    </source>
</reference>
<sequence length="135" mass="15182">MVSKVPYLLVAERQEILSLSHRQRKESCNRELRKTSSQVQYIGPNLDRPILDDVRHSSWQFDSYHLVYTCFSPLARELRGPPTIRVGAMSMITLANRQTAVCGTALARVAGFDGMLLLSPHWCDPHFSNGSARGP</sequence>
<evidence type="ECO:0000313" key="2">
    <source>
        <dbReference type="Proteomes" id="UP000319824"/>
    </source>
</evidence>
<protein>
    <submittedName>
        <fullName evidence="1">Uncharacterized protein</fullName>
    </submittedName>
</protein>
<comment type="caution">
    <text evidence="1">The sequence shown here is derived from an EMBL/GenBank/DDBJ whole genome shotgun (WGS) entry which is preliminary data.</text>
</comment>
<dbReference type="AlphaFoldDB" id="A0A559TJI6"/>
<proteinExistence type="predicted"/>
<name>A0A559TJI6_9HYPH</name>
<evidence type="ECO:0000313" key="1">
    <source>
        <dbReference type="EMBL" id="TVZ74769.1"/>
    </source>
</evidence>
<accession>A0A559TJI6</accession>
<organism evidence="1 2">
    <name type="scientific">Rhizobium mongolense USDA 1844</name>
    <dbReference type="NCBI Taxonomy" id="1079460"/>
    <lineage>
        <taxon>Bacteria</taxon>
        <taxon>Pseudomonadati</taxon>
        <taxon>Pseudomonadota</taxon>
        <taxon>Alphaproteobacteria</taxon>
        <taxon>Hyphomicrobiales</taxon>
        <taxon>Rhizobiaceae</taxon>
        <taxon>Rhizobium/Agrobacterium group</taxon>
        <taxon>Rhizobium</taxon>
    </lineage>
</organism>
<gene>
    <name evidence="1" type="ORF">BCL32_0080</name>
</gene>